<dbReference type="PROSITE" id="PS51257">
    <property type="entry name" value="PROKAR_LIPOPROTEIN"/>
    <property type="match status" value="1"/>
</dbReference>
<organism evidence="2 3">
    <name type="scientific">Hymenobacter volaticus</name>
    <dbReference type="NCBI Taxonomy" id="2932254"/>
    <lineage>
        <taxon>Bacteria</taxon>
        <taxon>Pseudomonadati</taxon>
        <taxon>Bacteroidota</taxon>
        <taxon>Cytophagia</taxon>
        <taxon>Cytophagales</taxon>
        <taxon>Hymenobacteraceae</taxon>
        <taxon>Hymenobacter</taxon>
    </lineage>
</organism>
<evidence type="ECO:0000313" key="2">
    <source>
        <dbReference type="EMBL" id="UOQ68368.1"/>
    </source>
</evidence>
<dbReference type="RefSeq" id="WP_245125416.1">
    <property type="nucleotide sequence ID" value="NZ_CP095061.1"/>
</dbReference>
<evidence type="ECO:0000313" key="3">
    <source>
        <dbReference type="Proteomes" id="UP000830401"/>
    </source>
</evidence>
<protein>
    <recommendedName>
        <fullName evidence="4">DUF4249 domain-containing protein</fullName>
    </recommendedName>
</protein>
<feature type="signal peptide" evidence="1">
    <location>
        <begin position="1"/>
        <end position="27"/>
    </location>
</feature>
<feature type="chain" id="PRO_5046250013" description="DUF4249 domain-containing protein" evidence="1">
    <location>
        <begin position="28"/>
        <end position="250"/>
    </location>
</feature>
<dbReference type="Proteomes" id="UP000830401">
    <property type="component" value="Chromosome"/>
</dbReference>
<reference evidence="2" key="1">
    <citation type="submission" date="2022-04" db="EMBL/GenBank/DDBJ databases">
        <title>Hymenobacter sp. isolated from the air.</title>
        <authorList>
            <person name="Won M."/>
            <person name="Lee C.-M."/>
            <person name="Woen H.-Y."/>
            <person name="Kwon S.-W."/>
        </authorList>
    </citation>
    <scope>NUCLEOTIDE SEQUENCE</scope>
    <source>
        <strain evidence="2">5420S-77</strain>
    </source>
</reference>
<sequence length="250" mass="28513">MLRYSLVKGWYSSRCLLAAALLAVAVAGCKNESVTIVPADTNYYPLAVGDFRIYNVTDTIWTRNVKSYNQFQFRERVAEEYVDATGRQAFRVVRSRRNTATDPWVDDSVLVVSPAAGNVLVTRNNVRRVELIFPVREGYWNANAFNDIEGTKENLRYINLYGPFTTTSGSTTVTYPKTLTTSTLDDRLDPDYINAYYYFRVRQVYAQGEGLVYRNRRRFIYTEPGTVDAPVPGVIYRGATRTEVLVEKGR</sequence>
<accession>A0ABY4GBR7</accession>
<keyword evidence="1" id="KW-0732">Signal</keyword>
<dbReference type="EMBL" id="CP095061">
    <property type="protein sequence ID" value="UOQ68368.1"/>
    <property type="molecule type" value="Genomic_DNA"/>
</dbReference>
<gene>
    <name evidence="2" type="ORF">MUN86_11250</name>
</gene>
<name>A0ABY4GBR7_9BACT</name>
<evidence type="ECO:0000256" key="1">
    <source>
        <dbReference type="SAM" id="SignalP"/>
    </source>
</evidence>
<evidence type="ECO:0008006" key="4">
    <source>
        <dbReference type="Google" id="ProtNLM"/>
    </source>
</evidence>
<keyword evidence="3" id="KW-1185">Reference proteome</keyword>
<proteinExistence type="predicted"/>